<comment type="caution">
    <text evidence="2">The sequence shown here is derived from an EMBL/GenBank/DDBJ whole genome shotgun (WGS) entry which is preliminary data.</text>
</comment>
<dbReference type="PANTHER" id="PTHR39473:SF1">
    <property type="entry name" value="DINB-LIKE DOMAIN-CONTAINING PROTEIN"/>
    <property type="match status" value="1"/>
</dbReference>
<organism evidence="2 3">
    <name type="scientific">Rhizoctonia solani</name>
    <dbReference type="NCBI Taxonomy" id="456999"/>
    <lineage>
        <taxon>Eukaryota</taxon>
        <taxon>Fungi</taxon>
        <taxon>Dikarya</taxon>
        <taxon>Basidiomycota</taxon>
        <taxon>Agaricomycotina</taxon>
        <taxon>Agaricomycetes</taxon>
        <taxon>Cantharellales</taxon>
        <taxon>Ceratobasidiaceae</taxon>
        <taxon>Rhizoctonia</taxon>
    </lineage>
</organism>
<evidence type="ECO:0008006" key="4">
    <source>
        <dbReference type="Google" id="ProtNLM"/>
    </source>
</evidence>
<sequence>MAPTALTHPESAVISNKAAQPPQDHSVVVEQLTDVARDVMGQAIDLLRNTLTDDKQLTYRSKYIPGSTIGKHLRHARDHYVLLSKAILDVTSAEPSNRQAPAILDVTSAEPSNRQAPVTLSYDARIRDTPMETSITAGVEAFQEAIKELEDISKYAPEDLPVVLTADTGPYQQVLNTTYGREDLPVVLTADTGPYQQVLNTTYGRELWFGSLHAIHHWSMVRVIAGELGLTLDSNFGVAPSTINYHKPDGSKSKI</sequence>
<feature type="region of interest" description="Disordered" evidence="1">
    <location>
        <begin position="1"/>
        <end position="22"/>
    </location>
</feature>
<evidence type="ECO:0000313" key="3">
    <source>
        <dbReference type="Proteomes" id="UP000663861"/>
    </source>
</evidence>
<name>A0A8H3BYM8_9AGAM</name>
<dbReference type="PANTHER" id="PTHR39473">
    <property type="match status" value="1"/>
</dbReference>
<accession>A0A8H3BYM8</accession>
<gene>
    <name evidence="2" type="ORF">RDB_LOCUS79338</name>
</gene>
<proteinExistence type="predicted"/>
<dbReference type="Proteomes" id="UP000663861">
    <property type="component" value="Unassembled WGS sequence"/>
</dbReference>
<dbReference type="AlphaFoldDB" id="A0A8H3BYM8"/>
<evidence type="ECO:0000256" key="1">
    <source>
        <dbReference type="SAM" id="MobiDB-lite"/>
    </source>
</evidence>
<dbReference type="EMBL" id="CAJMWY010001492">
    <property type="protein sequence ID" value="CAE6468975.1"/>
    <property type="molecule type" value="Genomic_DNA"/>
</dbReference>
<evidence type="ECO:0000313" key="2">
    <source>
        <dbReference type="EMBL" id="CAE6468975.1"/>
    </source>
</evidence>
<reference evidence="2" key="1">
    <citation type="submission" date="2021-01" db="EMBL/GenBank/DDBJ databases">
        <authorList>
            <person name="Kaushik A."/>
        </authorList>
    </citation>
    <scope>NUCLEOTIDE SEQUENCE</scope>
    <source>
        <strain evidence="2">AG4-RS23</strain>
    </source>
</reference>
<protein>
    <recommendedName>
        <fullName evidence="4">DinB-like domain-containing protein</fullName>
    </recommendedName>
</protein>